<organism evidence="2 3">
    <name type="scientific">Zizania palustris</name>
    <name type="common">Northern wild rice</name>
    <dbReference type="NCBI Taxonomy" id="103762"/>
    <lineage>
        <taxon>Eukaryota</taxon>
        <taxon>Viridiplantae</taxon>
        <taxon>Streptophyta</taxon>
        <taxon>Embryophyta</taxon>
        <taxon>Tracheophyta</taxon>
        <taxon>Spermatophyta</taxon>
        <taxon>Magnoliopsida</taxon>
        <taxon>Liliopsida</taxon>
        <taxon>Poales</taxon>
        <taxon>Poaceae</taxon>
        <taxon>BOP clade</taxon>
        <taxon>Oryzoideae</taxon>
        <taxon>Oryzeae</taxon>
        <taxon>Zizaniinae</taxon>
        <taxon>Zizania</taxon>
    </lineage>
</organism>
<dbReference type="PANTHER" id="PTHR14000:SF6">
    <property type="entry name" value="OS02G0631200 PROTEIN"/>
    <property type="match status" value="1"/>
</dbReference>
<dbReference type="Proteomes" id="UP000729402">
    <property type="component" value="Unassembled WGS sequence"/>
</dbReference>
<evidence type="ECO:0008006" key="4">
    <source>
        <dbReference type="Google" id="ProtNLM"/>
    </source>
</evidence>
<dbReference type="AlphaFoldDB" id="A0A8J5VWK6"/>
<dbReference type="PANTHER" id="PTHR14000">
    <property type="entry name" value="FINGER CCCH DOMAIN PROTEIN, PUTATIVE (DUF3755)-RELATED"/>
    <property type="match status" value="1"/>
</dbReference>
<feature type="region of interest" description="Disordered" evidence="1">
    <location>
        <begin position="137"/>
        <end position="161"/>
    </location>
</feature>
<evidence type="ECO:0000313" key="2">
    <source>
        <dbReference type="EMBL" id="KAG8060184.1"/>
    </source>
</evidence>
<comment type="caution">
    <text evidence="2">The sequence shown here is derived from an EMBL/GenBank/DDBJ whole genome shotgun (WGS) entry which is preliminary data.</text>
</comment>
<name>A0A8J5VWK6_ZIZPA</name>
<dbReference type="InterPro" id="IPR022228">
    <property type="entry name" value="DUF3755"/>
</dbReference>
<accession>A0A8J5VWK6</accession>
<dbReference type="EMBL" id="JAAALK010000287">
    <property type="protein sequence ID" value="KAG8060184.1"/>
    <property type="molecule type" value="Genomic_DNA"/>
</dbReference>
<sequence length="287" mass="32070">MQMSTDPNHYGVFSHPFYIQHVVSFQTSSITSGSGAMPVCPATSSGMNGNLTMLNTTPSTIVSTGSPSMLADSSQSLKYGAPMAVDWTYPEIQLLHDGLLKYANEPGIMKYIKIAAMLPEKTVRDVAMRCQWMTKKENTRRRRTDEHHLGKKTKERKDKMVESSLWTANRHVQMPDIGSSSPVACNTVHDNQFQSGVAASEIDRAMLNILEQNARILKQIEVNILTSQAQNNIDLFHHTRRNISDLLQSMDQMPGIMSKMPPLPVYMDDKLASYILPGVNLVNFLLL</sequence>
<evidence type="ECO:0000313" key="3">
    <source>
        <dbReference type="Proteomes" id="UP000729402"/>
    </source>
</evidence>
<reference evidence="2" key="2">
    <citation type="submission" date="2021-02" db="EMBL/GenBank/DDBJ databases">
        <authorList>
            <person name="Kimball J.A."/>
            <person name="Haas M.W."/>
            <person name="Macchietto M."/>
            <person name="Kono T."/>
            <person name="Duquette J."/>
            <person name="Shao M."/>
        </authorList>
    </citation>
    <scope>NUCLEOTIDE SEQUENCE</scope>
    <source>
        <tissue evidence="2">Fresh leaf tissue</tissue>
    </source>
</reference>
<proteinExistence type="predicted"/>
<dbReference type="OrthoDB" id="19768at2759"/>
<protein>
    <recommendedName>
        <fullName evidence="4">Myb-like domain-containing protein</fullName>
    </recommendedName>
</protein>
<evidence type="ECO:0000256" key="1">
    <source>
        <dbReference type="SAM" id="MobiDB-lite"/>
    </source>
</evidence>
<gene>
    <name evidence="2" type="ORF">GUJ93_ZPchr0002g25781</name>
</gene>
<reference evidence="2" key="1">
    <citation type="journal article" date="2021" name="bioRxiv">
        <title>Whole Genome Assembly and Annotation of Northern Wild Rice, Zizania palustris L., Supports a Whole Genome Duplication in the Zizania Genus.</title>
        <authorList>
            <person name="Haas M."/>
            <person name="Kono T."/>
            <person name="Macchietto M."/>
            <person name="Millas R."/>
            <person name="McGilp L."/>
            <person name="Shao M."/>
            <person name="Duquette J."/>
            <person name="Hirsch C.N."/>
            <person name="Kimball J."/>
        </authorList>
    </citation>
    <scope>NUCLEOTIDE SEQUENCE</scope>
    <source>
        <tissue evidence="2">Fresh leaf tissue</tissue>
    </source>
</reference>
<dbReference type="Pfam" id="PF12579">
    <property type="entry name" value="DUF3755"/>
    <property type="match status" value="1"/>
</dbReference>
<keyword evidence="3" id="KW-1185">Reference proteome</keyword>